<evidence type="ECO:0000313" key="3">
    <source>
        <dbReference type="EMBL" id="TFK34971.1"/>
    </source>
</evidence>
<dbReference type="EMBL" id="ML213626">
    <property type="protein sequence ID" value="TFK34971.1"/>
    <property type="molecule type" value="Genomic_DNA"/>
</dbReference>
<keyword evidence="4" id="KW-1185">Reference proteome</keyword>
<gene>
    <name evidence="3" type="ORF">BDQ12DRAFT_760853</name>
</gene>
<protein>
    <recommendedName>
        <fullName evidence="2">DUF6533 domain-containing protein</fullName>
    </recommendedName>
</protein>
<dbReference type="OrthoDB" id="2645170at2759"/>
<proteinExistence type="predicted"/>
<dbReference type="InterPro" id="IPR045340">
    <property type="entry name" value="DUF6533"/>
</dbReference>
<organism evidence="3 4">
    <name type="scientific">Crucibulum laeve</name>
    <dbReference type="NCBI Taxonomy" id="68775"/>
    <lineage>
        <taxon>Eukaryota</taxon>
        <taxon>Fungi</taxon>
        <taxon>Dikarya</taxon>
        <taxon>Basidiomycota</taxon>
        <taxon>Agaricomycotina</taxon>
        <taxon>Agaricomycetes</taxon>
        <taxon>Agaricomycetidae</taxon>
        <taxon>Agaricales</taxon>
        <taxon>Agaricineae</taxon>
        <taxon>Nidulariaceae</taxon>
        <taxon>Crucibulum</taxon>
    </lineage>
</organism>
<dbReference type="AlphaFoldDB" id="A0A5C3M1U4"/>
<accession>A0A5C3M1U4</accession>
<feature type="transmembrane region" description="Helical" evidence="1">
    <location>
        <begin position="122"/>
        <end position="144"/>
    </location>
</feature>
<feature type="transmembrane region" description="Helical" evidence="1">
    <location>
        <begin position="87"/>
        <end position="110"/>
    </location>
</feature>
<evidence type="ECO:0000259" key="2">
    <source>
        <dbReference type="Pfam" id="PF20151"/>
    </source>
</evidence>
<evidence type="ECO:0000256" key="1">
    <source>
        <dbReference type="SAM" id="Phobius"/>
    </source>
</evidence>
<keyword evidence="1" id="KW-0812">Transmembrane</keyword>
<reference evidence="3 4" key="1">
    <citation type="journal article" date="2019" name="Nat. Ecol. Evol.">
        <title>Megaphylogeny resolves global patterns of mushroom evolution.</title>
        <authorList>
            <person name="Varga T."/>
            <person name="Krizsan K."/>
            <person name="Foldi C."/>
            <person name="Dima B."/>
            <person name="Sanchez-Garcia M."/>
            <person name="Sanchez-Ramirez S."/>
            <person name="Szollosi G.J."/>
            <person name="Szarkandi J.G."/>
            <person name="Papp V."/>
            <person name="Albert L."/>
            <person name="Andreopoulos W."/>
            <person name="Angelini C."/>
            <person name="Antonin V."/>
            <person name="Barry K.W."/>
            <person name="Bougher N.L."/>
            <person name="Buchanan P."/>
            <person name="Buyck B."/>
            <person name="Bense V."/>
            <person name="Catcheside P."/>
            <person name="Chovatia M."/>
            <person name="Cooper J."/>
            <person name="Damon W."/>
            <person name="Desjardin D."/>
            <person name="Finy P."/>
            <person name="Geml J."/>
            <person name="Haridas S."/>
            <person name="Hughes K."/>
            <person name="Justo A."/>
            <person name="Karasinski D."/>
            <person name="Kautmanova I."/>
            <person name="Kiss B."/>
            <person name="Kocsube S."/>
            <person name="Kotiranta H."/>
            <person name="LaButti K.M."/>
            <person name="Lechner B.E."/>
            <person name="Liimatainen K."/>
            <person name="Lipzen A."/>
            <person name="Lukacs Z."/>
            <person name="Mihaltcheva S."/>
            <person name="Morgado L.N."/>
            <person name="Niskanen T."/>
            <person name="Noordeloos M.E."/>
            <person name="Ohm R.A."/>
            <person name="Ortiz-Santana B."/>
            <person name="Ovrebo C."/>
            <person name="Racz N."/>
            <person name="Riley R."/>
            <person name="Savchenko A."/>
            <person name="Shiryaev A."/>
            <person name="Soop K."/>
            <person name="Spirin V."/>
            <person name="Szebenyi C."/>
            <person name="Tomsovsky M."/>
            <person name="Tulloss R.E."/>
            <person name="Uehling J."/>
            <person name="Grigoriev I.V."/>
            <person name="Vagvolgyi C."/>
            <person name="Papp T."/>
            <person name="Martin F.M."/>
            <person name="Miettinen O."/>
            <person name="Hibbett D.S."/>
            <person name="Nagy L.G."/>
        </authorList>
    </citation>
    <scope>NUCLEOTIDE SEQUENCE [LARGE SCALE GENOMIC DNA]</scope>
    <source>
        <strain evidence="3 4">CBS 166.37</strain>
    </source>
</reference>
<keyword evidence="1" id="KW-1133">Transmembrane helix</keyword>
<evidence type="ECO:0000313" key="4">
    <source>
        <dbReference type="Proteomes" id="UP000308652"/>
    </source>
</evidence>
<feature type="domain" description="DUF6533" evidence="2">
    <location>
        <begin position="20"/>
        <end position="65"/>
    </location>
</feature>
<feature type="transmembrane region" description="Helical" evidence="1">
    <location>
        <begin position="23"/>
        <end position="45"/>
    </location>
</feature>
<keyword evidence="1" id="KW-0472">Membrane</keyword>
<dbReference type="Pfam" id="PF20151">
    <property type="entry name" value="DUF6533"/>
    <property type="match status" value="1"/>
</dbReference>
<dbReference type="Proteomes" id="UP000308652">
    <property type="component" value="Unassembled WGS sequence"/>
</dbReference>
<name>A0A5C3M1U4_9AGAR</name>
<sequence>MDLSPAEIVVALEHVQLFQYVDVASIAILIFDYFLTLDLEILYIWPSRWSGMKCMFLITRYLPIFESALLLSQQIQVSHTPFLIIRIFLNVSWIVLILVGIVIAEIILSMRTWAVWGKDRKIGIGLLIFSLASVIPSIPVILHFSNTAQFVNPPLAHYRGCFLVGGSRILSIDWILLMGYDAGMFSYYKIDS</sequence>
<feature type="transmembrane region" description="Helical" evidence="1">
    <location>
        <begin position="57"/>
        <end position="75"/>
    </location>
</feature>